<dbReference type="RefSeq" id="WP_249317402.1">
    <property type="nucleotide sequence ID" value="NZ_JACRSR010000006.1"/>
</dbReference>
<dbReference type="Pfam" id="PF01663">
    <property type="entry name" value="Phosphodiest"/>
    <property type="match status" value="1"/>
</dbReference>
<reference evidence="1" key="1">
    <citation type="submission" date="2020-08" db="EMBL/GenBank/DDBJ databases">
        <title>Genome public.</title>
        <authorList>
            <person name="Liu C."/>
            <person name="Sun Q."/>
        </authorList>
    </citation>
    <scope>NUCLEOTIDE SEQUENCE</scope>
    <source>
        <strain evidence="1">NSJ-53</strain>
    </source>
</reference>
<dbReference type="Gene3D" id="3.40.720.10">
    <property type="entry name" value="Alkaline Phosphatase, subunit A"/>
    <property type="match status" value="1"/>
</dbReference>
<sequence length="365" mass="40079">MIQYPDYQDGLVNLACSVLKHYALPTGHKTMSDVDGLLMKNPRHVVVLLLDGMGWASLEELLPEDSLLRQKALRPISSVFPPTTTAATTSLSSGLTPAEHGWLGWSLYFEETDDIVAIFPNTLHYGGRGPAAPIHLAKKHLPYASLIDQLRTAGRTAHSVSPFGTYPIETLEELVEGVAALTKAGTDYIYAYWPQPDSVMHHTGSASRKTRSWMKRLDVAVRNLAERLSDTLLIVTADHGHRDNRYAYITDHPDIAGTLVRPPSLEDRALAFHVQADRREAFQQAFLAAFGDEFLLCSSERALAEGLFGGGMPHPRVPGFLGDFLAIATGDLALAYDRSCHRFLSNHAGLTDREMAVPLIAVECP</sequence>
<dbReference type="Proteomes" id="UP000623172">
    <property type="component" value="Unassembled WGS sequence"/>
</dbReference>
<accession>A0A926D8E3</accession>
<name>A0A926D8E3_9FIRM</name>
<comment type="caution">
    <text evidence="1">The sequence shown here is derived from an EMBL/GenBank/DDBJ whole genome shotgun (WGS) entry which is preliminary data.</text>
</comment>
<protein>
    <submittedName>
        <fullName evidence="1">Alkaline phosphatase family protein</fullName>
    </submittedName>
</protein>
<dbReference type="EMBL" id="JACRSR010000006">
    <property type="protein sequence ID" value="MBC8532290.1"/>
    <property type="molecule type" value="Genomic_DNA"/>
</dbReference>
<keyword evidence="2" id="KW-1185">Reference proteome</keyword>
<proteinExistence type="predicted"/>
<gene>
    <name evidence="1" type="ORF">H8696_10585</name>
</gene>
<organism evidence="1 2">
    <name type="scientific">Gehongia tenuis</name>
    <dbReference type="NCBI Taxonomy" id="2763655"/>
    <lineage>
        <taxon>Bacteria</taxon>
        <taxon>Bacillati</taxon>
        <taxon>Bacillota</taxon>
        <taxon>Clostridia</taxon>
        <taxon>Christensenellales</taxon>
        <taxon>Christensenellaceae</taxon>
        <taxon>Gehongia</taxon>
    </lineage>
</organism>
<dbReference type="InterPro" id="IPR017850">
    <property type="entry name" value="Alkaline_phosphatase_core_sf"/>
</dbReference>
<dbReference type="SUPFAM" id="SSF53649">
    <property type="entry name" value="Alkaline phosphatase-like"/>
    <property type="match status" value="1"/>
</dbReference>
<evidence type="ECO:0000313" key="2">
    <source>
        <dbReference type="Proteomes" id="UP000623172"/>
    </source>
</evidence>
<dbReference type="InterPro" id="IPR002591">
    <property type="entry name" value="Phosphodiest/P_Trfase"/>
</dbReference>
<evidence type="ECO:0000313" key="1">
    <source>
        <dbReference type="EMBL" id="MBC8532290.1"/>
    </source>
</evidence>
<dbReference type="AlphaFoldDB" id="A0A926D8E3"/>